<sequence>MSIMIALLLGLLQLRWLVVSSEVPRIAKPHCDHLCGNVEIPYPFGIGANCSYSASYEINCNHSFHPHKPFLHQFNLEVTDINWPGRYSPRELQRIRDCIMNEHRLTVLTQARSICASESNGSVGAAIVDFRGSPFRFSTWFNVFMVENNCGHSVLLRNRMREIVAGCASVCTNESGVTKLNSTHCLGVGCCQASLLPSPTGDFIKKEAGLDFYEIAMDHEKPTASYTNTCSLAAALVERNQVTKLAGRLPTVLEWSVALPWTVSTQNSNQDNFSCSTEDGTQKCSCRFPYEGNPYLPDGCQVVRECRRCKHHCESDFVEERGFRFYCENPWLQLGSILGKYFQTSFLLLGLTKFSFYSCPLQLLNKQYC</sequence>
<accession>A0A9Q1GS11</accession>
<dbReference type="Proteomes" id="UP001153076">
    <property type="component" value="Unassembled WGS sequence"/>
</dbReference>
<comment type="caution">
    <text evidence="5">The sequence shown here is derived from an EMBL/GenBank/DDBJ whole genome shotgun (WGS) entry which is preliminary data.</text>
</comment>
<evidence type="ECO:0000256" key="1">
    <source>
        <dbReference type="ARBA" id="ARBA00004167"/>
    </source>
</evidence>
<reference evidence="5" key="1">
    <citation type="submission" date="2022-04" db="EMBL/GenBank/DDBJ databases">
        <title>Carnegiea gigantea Genome sequencing and assembly v2.</title>
        <authorList>
            <person name="Copetti D."/>
            <person name="Sanderson M.J."/>
            <person name="Burquez A."/>
            <person name="Wojciechowski M.F."/>
        </authorList>
    </citation>
    <scope>NUCLEOTIDE SEQUENCE</scope>
    <source>
        <strain evidence="5">SGP5-SGP5p</strain>
        <tissue evidence="5">Aerial part</tissue>
    </source>
</reference>
<evidence type="ECO:0000313" key="6">
    <source>
        <dbReference type="Proteomes" id="UP001153076"/>
    </source>
</evidence>
<evidence type="ECO:0000256" key="2">
    <source>
        <dbReference type="ARBA" id="ARBA00022729"/>
    </source>
</evidence>
<name>A0A9Q1GS11_9CARY</name>
<feature type="domain" description="Wall-associated receptor kinase galacturonan-binding" evidence="4">
    <location>
        <begin position="31"/>
        <end position="82"/>
    </location>
</feature>
<evidence type="ECO:0000256" key="3">
    <source>
        <dbReference type="SAM" id="SignalP"/>
    </source>
</evidence>
<dbReference type="InterPro" id="IPR025287">
    <property type="entry name" value="WAK_GUB"/>
</dbReference>
<protein>
    <recommendedName>
        <fullName evidence="4">Wall-associated receptor kinase galacturonan-binding domain-containing protein</fullName>
    </recommendedName>
</protein>
<dbReference type="GO" id="GO:0030247">
    <property type="term" value="F:polysaccharide binding"/>
    <property type="evidence" value="ECO:0007669"/>
    <property type="project" value="InterPro"/>
</dbReference>
<evidence type="ECO:0000313" key="5">
    <source>
        <dbReference type="EMBL" id="KAJ8426622.1"/>
    </source>
</evidence>
<dbReference type="GO" id="GO:0016020">
    <property type="term" value="C:membrane"/>
    <property type="evidence" value="ECO:0007669"/>
    <property type="project" value="UniProtKB-SubCell"/>
</dbReference>
<feature type="chain" id="PRO_5040294131" description="Wall-associated receptor kinase galacturonan-binding domain-containing protein" evidence="3">
    <location>
        <begin position="21"/>
        <end position="369"/>
    </location>
</feature>
<feature type="signal peptide" evidence="3">
    <location>
        <begin position="1"/>
        <end position="20"/>
    </location>
</feature>
<comment type="subcellular location">
    <subcellularLocation>
        <location evidence="1">Membrane</location>
        <topology evidence="1">Single-pass membrane protein</topology>
    </subcellularLocation>
</comment>
<dbReference type="Pfam" id="PF13947">
    <property type="entry name" value="GUB_WAK_bind"/>
    <property type="match status" value="1"/>
</dbReference>
<gene>
    <name evidence="5" type="ORF">Cgig2_011841</name>
</gene>
<keyword evidence="2 3" id="KW-0732">Signal</keyword>
<proteinExistence type="predicted"/>
<dbReference type="PANTHER" id="PTHR33491">
    <property type="entry name" value="OSJNBA0016N04.9 PROTEIN"/>
    <property type="match status" value="1"/>
</dbReference>
<dbReference type="OrthoDB" id="4062651at2759"/>
<keyword evidence="6" id="KW-1185">Reference proteome</keyword>
<organism evidence="5 6">
    <name type="scientific">Carnegiea gigantea</name>
    <dbReference type="NCBI Taxonomy" id="171969"/>
    <lineage>
        <taxon>Eukaryota</taxon>
        <taxon>Viridiplantae</taxon>
        <taxon>Streptophyta</taxon>
        <taxon>Embryophyta</taxon>
        <taxon>Tracheophyta</taxon>
        <taxon>Spermatophyta</taxon>
        <taxon>Magnoliopsida</taxon>
        <taxon>eudicotyledons</taxon>
        <taxon>Gunneridae</taxon>
        <taxon>Pentapetalae</taxon>
        <taxon>Caryophyllales</taxon>
        <taxon>Cactineae</taxon>
        <taxon>Cactaceae</taxon>
        <taxon>Cactoideae</taxon>
        <taxon>Echinocereeae</taxon>
        <taxon>Carnegiea</taxon>
    </lineage>
</organism>
<dbReference type="EMBL" id="JAKOGI010001260">
    <property type="protein sequence ID" value="KAJ8426622.1"/>
    <property type="molecule type" value="Genomic_DNA"/>
</dbReference>
<evidence type="ECO:0000259" key="4">
    <source>
        <dbReference type="Pfam" id="PF13947"/>
    </source>
</evidence>
<dbReference type="AlphaFoldDB" id="A0A9Q1GS11"/>